<dbReference type="PANTHER" id="PTHR46112">
    <property type="entry name" value="AMINOPEPTIDASE"/>
    <property type="match status" value="1"/>
</dbReference>
<sequence length="352" mass="39627">MRIEQVKQKMKSEKLESLLITDMKNIYYLTGFSGTAGSILLTRDRNIFMTDSRYSEMAKNLIHDFEIIETRDAIGSVLSITKDGKIKTLGFEENITYQFFKRLTQTLDTLQLFATSNFLMELRQIKDATEIKKIKKACEISDQAFLEVLKFIEPGRTEIEIANFLDFKMRDLGASGVSFETIVASGARSSLPHGVASHKPIAFGDPITLDFGCFYDHYASDMTRTIFVGEVDPKMKEIYHVVLSANQALIAQAKAGLTYAAFDKIPRTIIEQENFGSFFTHGIGHGVGLDIHEIPYFSQNMIQEKLLENMVVTDEPGIYLPSFGGVRIEDDLLITKEGCELLTKAPKELIVI</sequence>
<protein>
    <submittedName>
        <fullName evidence="6">M24 family metallopeptidase</fullName>
    </submittedName>
</protein>
<keyword evidence="2" id="KW-0378">Hydrolase</keyword>
<dbReference type="Gene3D" id="3.40.350.10">
    <property type="entry name" value="Creatinase/prolidase N-terminal domain"/>
    <property type="match status" value="1"/>
</dbReference>
<dbReference type="Pfam" id="PF01321">
    <property type="entry name" value="Creatinase_N"/>
    <property type="match status" value="1"/>
</dbReference>
<dbReference type="Pfam" id="PF00557">
    <property type="entry name" value="Peptidase_M24"/>
    <property type="match status" value="1"/>
</dbReference>
<gene>
    <name evidence="6" type="ORF">GHI93_03290</name>
</gene>
<name>A0A7X2D100_9LACT</name>
<evidence type="ECO:0000259" key="4">
    <source>
        <dbReference type="Pfam" id="PF00557"/>
    </source>
</evidence>
<dbReference type="InterPro" id="IPR001131">
    <property type="entry name" value="Peptidase_M24B_aminopep-P_CS"/>
</dbReference>
<dbReference type="InterPro" id="IPR000994">
    <property type="entry name" value="Pept_M24"/>
</dbReference>
<organism evidence="6 7">
    <name type="scientific">Lactococcus hircilactis</name>
    <dbReference type="NCBI Taxonomy" id="1494462"/>
    <lineage>
        <taxon>Bacteria</taxon>
        <taxon>Bacillati</taxon>
        <taxon>Bacillota</taxon>
        <taxon>Bacilli</taxon>
        <taxon>Lactobacillales</taxon>
        <taxon>Streptococcaceae</taxon>
        <taxon>Lactococcus</taxon>
    </lineage>
</organism>
<feature type="domain" description="Creatinase N-terminal" evidence="5">
    <location>
        <begin position="2"/>
        <end position="125"/>
    </location>
</feature>
<dbReference type="PANTHER" id="PTHR46112:SF3">
    <property type="entry name" value="AMINOPEPTIDASE YPDF"/>
    <property type="match status" value="1"/>
</dbReference>
<keyword evidence="1 3" id="KW-0479">Metal-binding</keyword>
<dbReference type="Gene3D" id="3.90.230.10">
    <property type="entry name" value="Creatinase/methionine aminopeptidase superfamily"/>
    <property type="match status" value="1"/>
</dbReference>
<accession>A0A7X2D100</accession>
<dbReference type="PROSITE" id="PS00491">
    <property type="entry name" value="PROLINE_PEPTIDASE"/>
    <property type="match status" value="1"/>
</dbReference>
<dbReference type="RefSeq" id="WP_153495583.1">
    <property type="nucleotide sequence ID" value="NZ_CBCRWP010000012.1"/>
</dbReference>
<dbReference type="OrthoDB" id="9806388at2"/>
<dbReference type="AlphaFoldDB" id="A0A7X2D100"/>
<comment type="similarity">
    <text evidence="3">Belongs to the peptidase M24B family.</text>
</comment>
<evidence type="ECO:0000313" key="6">
    <source>
        <dbReference type="EMBL" id="MQW38977.1"/>
    </source>
</evidence>
<dbReference type="GO" id="GO:0016787">
    <property type="term" value="F:hydrolase activity"/>
    <property type="evidence" value="ECO:0007669"/>
    <property type="project" value="UniProtKB-KW"/>
</dbReference>
<evidence type="ECO:0000259" key="5">
    <source>
        <dbReference type="Pfam" id="PF01321"/>
    </source>
</evidence>
<dbReference type="SUPFAM" id="SSF55920">
    <property type="entry name" value="Creatinase/aminopeptidase"/>
    <property type="match status" value="1"/>
</dbReference>
<evidence type="ECO:0000256" key="2">
    <source>
        <dbReference type="ARBA" id="ARBA00022801"/>
    </source>
</evidence>
<dbReference type="InterPro" id="IPR050659">
    <property type="entry name" value="Peptidase_M24B"/>
</dbReference>
<evidence type="ECO:0000256" key="1">
    <source>
        <dbReference type="ARBA" id="ARBA00022723"/>
    </source>
</evidence>
<evidence type="ECO:0000313" key="7">
    <source>
        <dbReference type="Proteomes" id="UP000439550"/>
    </source>
</evidence>
<dbReference type="InterPro" id="IPR000587">
    <property type="entry name" value="Creatinase_N"/>
</dbReference>
<dbReference type="InterPro" id="IPR029149">
    <property type="entry name" value="Creatin/AminoP/Spt16_N"/>
</dbReference>
<keyword evidence="7" id="KW-1185">Reference proteome</keyword>
<dbReference type="InterPro" id="IPR036005">
    <property type="entry name" value="Creatinase/aminopeptidase-like"/>
</dbReference>
<dbReference type="CDD" id="cd01092">
    <property type="entry name" value="APP-like"/>
    <property type="match status" value="1"/>
</dbReference>
<proteinExistence type="inferred from homology"/>
<evidence type="ECO:0000256" key="3">
    <source>
        <dbReference type="RuleBase" id="RU000590"/>
    </source>
</evidence>
<reference evidence="6 7" key="1">
    <citation type="submission" date="2019-10" db="EMBL/GenBank/DDBJ databases">
        <authorList>
            <person name="Dong K."/>
        </authorList>
    </citation>
    <scope>NUCLEOTIDE SEQUENCE [LARGE SCALE GENOMIC DNA]</scope>
    <source>
        <strain evidence="6 7">DSM 28960</strain>
    </source>
</reference>
<dbReference type="SUPFAM" id="SSF53092">
    <property type="entry name" value="Creatinase/prolidase N-terminal domain"/>
    <property type="match status" value="1"/>
</dbReference>
<dbReference type="Proteomes" id="UP000439550">
    <property type="component" value="Unassembled WGS sequence"/>
</dbReference>
<feature type="domain" description="Peptidase M24" evidence="4">
    <location>
        <begin position="133"/>
        <end position="336"/>
    </location>
</feature>
<dbReference type="EMBL" id="WITJ01000004">
    <property type="protein sequence ID" value="MQW38977.1"/>
    <property type="molecule type" value="Genomic_DNA"/>
</dbReference>
<dbReference type="GO" id="GO:0046872">
    <property type="term" value="F:metal ion binding"/>
    <property type="evidence" value="ECO:0007669"/>
    <property type="project" value="UniProtKB-KW"/>
</dbReference>
<comment type="caution">
    <text evidence="6">The sequence shown here is derived from an EMBL/GenBank/DDBJ whole genome shotgun (WGS) entry which is preliminary data.</text>
</comment>